<evidence type="ECO:0000313" key="3">
    <source>
        <dbReference type="Proteomes" id="UP000585614"/>
    </source>
</evidence>
<evidence type="ECO:0000313" key="2">
    <source>
        <dbReference type="EMBL" id="KAF6385518.1"/>
    </source>
</evidence>
<gene>
    <name evidence="2" type="ORF">mRhiFer1_015628</name>
</gene>
<dbReference type="SUPFAM" id="SSF52151">
    <property type="entry name" value="FabD/lysophospholipase-like"/>
    <property type="match status" value="1"/>
</dbReference>
<organism evidence="2 3">
    <name type="scientific">Rhinolophus ferrumequinum</name>
    <name type="common">Greater horseshoe bat</name>
    <dbReference type="NCBI Taxonomy" id="59479"/>
    <lineage>
        <taxon>Eukaryota</taxon>
        <taxon>Metazoa</taxon>
        <taxon>Chordata</taxon>
        <taxon>Craniata</taxon>
        <taxon>Vertebrata</taxon>
        <taxon>Euteleostomi</taxon>
        <taxon>Mammalia</taxon>
        <taxon>Eutheria</taxon>
        <taxon>Laurasiatheria</taxon>
        <taxon>Chiroptera</taxon>
        <taxon>Yinpterochiroptera</taxon>
        <taxon>Rhinolophoidea</taxon>
        <taxon>Rhinolophidae</taxon>
        <taxon>Rhinolophinae</taxon>
        <taxon>Rhinolophus</taxon>
    </lineage>
</organism>
<proteinExistence type="predicted"/>
<sequence>MEPDRTQIKLDPRYTADLLEILKNNYSIPSACFSHPPTAAQLLRALGPVEIALTVVMTVLVLGSIAIFLEDAVYLYKNTRCPIKRRTLLWSSSAPTVLRGVLLPADAGHGGRLWWEGGSSEDTEGHADEDPHRPLLLLLPLLPPTHAHQEEAPAADVRSIPVRLLQDSTVSGGPVSRP</sequence>
<protein>
    <submittedName>
        <fullName evidence="2">Solute carrier family 51 subunit alpha</fullName>
    </submittedName>
</protein>
<name>A0A7J8AGP5_RHIFE</name>
<keyword evidence="1" id="KW-1133">Transmembrane helix</keyword>
<dbReference type="Proteomes" id="UP000585614">
    <property type="component" value="Unassembled WGS sequence"/>
</dbReference>
<comment type="caution">
    <text evidence="2">The sequence shown here is derived from an EMBL/GenBank/DDBJ whole genome shotgun (WGS) entry which is preliminary data.</text>
</comment>
<keyword evidence="1" id="KW-0472">Membrane</keyword>
<dbReference type="InterPro" id="IPR016035">
    <property type="entry name" value="Acyl_Trfase/lysoPLipase"/>
</dbReference>
<reference evidence="2 3" key="1">
    <citation type="journal article" date="2020" name="Nature">
        <title>Six reference-quality genomes reveal evolution of bat adaptations.</title>
        <authorList>
            <person name="Jebb D."/>
            <person name="Huang Z."/>
            <person name="Pippel M."/>
            <person name="Hughes G.M."/>
            <person name="Lavrichenko K."/>
            <person name="Devanna P."/>
            <person name="Winkler S."/>
            <person name="Jermiin L.S."/>
            <person name="Skirmuntt E.C."/>
            <person name="Katzourakis A."/>
            <person name="Burkitt-Gray L."/>
            <person name="Ray D.A."/>
            <person name="Sullivan K.A.M."/>
            <person name="Roscito J.G."/>
            <person name="Kirilenko B.M."/>
            <person name="Davalos L.M."/>
            <person name="Corthals A.P."/>
            <person name="Power M.L."/>
            <person name="Jones G."/>
            <person name="Ransome R.D."/>
            <person name="Dechmann D.K.N."/>
            <person name="Locatelli A.G."/>
            <person name="Puechmaille S.J."/>
            <person name="Fedrigo O."/>
            <person name="Jarvis E.D."/>
            <person name="Hiller M."/>
            <person name="Vernes S.C."/>
            <person name="Myers E.W."/>
            <person name="Teeling E.C."/>
        </authorList>
    </citation>
    <scope>NUCLEOTIDE SEQUENCE [LARGE SCALE GENOMIC DNA]</scope>
    <source>
        <strain evidence="2">MRhiFer1</strain>
        <tissue evidence="2">Lung</tissue>
    </source>
</reference>
<dbReference type="AlphaFoldDB" id="A0A7J8AGP5"/>
<keyword evidence="1" id="KW-0812">Transmembrane</keyword>
<evidence type="ECO:0000256" key="1">
    <source>
        <dbReference type="SAM" id="Phobius"/>
    </source>
</evidence>
<feature type="transmembrane region" description="Helical" evidence="1">
    <location>
        <begin position="51"/>
        <end position="76"/>
    </location>
</feature>
<accession>A0A7J8AGP5</accession>
<dbReference type="EMBL" id="JACAGC010000002">
    <property type="protein sequence ID" value="KAF6385518.1"/>
    <property type="molecule type" value="Genomic_DNA"/>
</dbReference>